<sequence length="122" mass="13932">MEELAMYHGAISKERAERILGATGRDGSFLIRDSETVPGSYCICVLCDQCVFTYRLFQVEGKVWKTETAPGVKERLFRNLQNLLAAYQEPNQGIAMPLRFPVNNDQARRKKPHPLPRKHIPC</sequence>
<proteinExistence type="predicted"/>
<evidence type="ECO:0000313" key="2">
    <source>
        <dbReference type="Proteomes" id="UP000829447"/>
    </source>
</evidence>
<protein>
    <submittedName>
        <fullName evidence="1">Uncharacterized protein</fullName>
    </submittedName>
</protein>
<dbReference type="EMBL" id="CM040480">
    <property type="protein sequence ID" value="MCI4394714.1"/>
    <property type="molecule type" value="Genomic_DNA"/>
</dbReference>
<keyword evidence="2" id="KW-1185">Reference proteome</keyword>
<gene>
    <name evidence="1" type="ORF">PGIGA_G00172000</name>
</gene>
<comment type="caution">
    <text evidence="1">The sequence shown here is derived from an EMBL/GenBank/DDBJ whole genome shotgun (WGS) entry which is preliminary data.</text>
</comment>
<reference evidence="1 2" key="1">
    <citation type="journal article" date="2022" name="bioRxiv">
        <title>An ancient truncated duplication of the anti-Mullerian hormone receptor type 2 gene is a potential conserved master sex determinant in the Pangasiidae catfish family.</title>
        <authorList>
            <person name="Wen M."/>
            <person name="Pan Q."/>
            <person name="Jouanno E."/>
            <person name="Montfort J."/>
            <person name="Zahm M."/>
            <person name="Cabau C."/>
            <person name="Klopp C."/>
            <person name="Iampietro C."/>
            <person name="Roques C."/>
            <person name="Bouchez O."/>
            <person name="Castinel A."/>
            <person name="Donnadieu C."/>
            <person name="Parrinello H."/>
            <person name="Poncet C."/>
            <person name="Belmonte E."/>
            <person name="Gautier V."/>
            <person name="Avarre J.-C."/>
            <person name="Dugue R."/>
            <person name="Gustiano R."/>
            <person name="Ha T.T.T."/>
            <person name="Campet M."/>
            <person name="Sriphairoj K."/>
            <person name="Ribolli J."/>
            <person name="de Almeida F.L."/>
            <person name="Desvignes T."/>
            <person name="Postlethwait J.H."/>
            <person name="Bucao C.F."/>
            <person name="Robinson-Rechavi M."/>
            <person name="Bobe J."/>
            <person name="Herpin A."/>
            <person name="Guiguen Y."/>
        </authorList>
    </citation>
    <scope>NUCLEOTIDE SEQUENCE [LARGE SCALE GENOMIC DNA]</scope>
    <source>
        <strain evidence="1">YG-Dec2019</strain>
    </source>
</reference>
<evidence type="ECO:0000313" key="1">
    <source>
        <dbReference type="EMBL" id="MCI4394714.1"/>
    </source>
</evidence>
<accession>A0ACC5XUK6</accession>
<dbReference type="Proteomes" id="UP000829447">
    <property type="component" value="Linkage Group LG27"/>
</dbReference>
<name>A0ACC5XUK6_PANGG</name>
<organism evidence="1 2">
    <name type="scientific">Pangasianodon gigas</name>
    <name type="common">Mekong giant catfish</name>
    <name type="synonym">Pangasius gigas</name>
    <dbReference type="NCBI Taxonomy" id="30993"/>
    <lineage>
        <taxon>Eukaryota</taxon>
        <taxon>Metazoa</taxon>
        <taxon>Chordata</taxon>
        <taxon>Craniata</taxon>
        <taxon>Vertebrata</taxon>
        <taxon>Euteleostomi</taxon>
        <taxon>Actinopterygii</taxon>
        <taxon>Neopterygii</taxon>
        <taxon>Teleostei</taxon>
        <taxon>Ostariophysi</taxon>
        <taxon>Siluriformes</taxon>
        <taxon>Pangasiidae</taxon>
        <taxon>Pangasianodon</taxon>
    </lineage>
</organism>